<dbReference type="GO" id="GO:0008168">
    <property type="term" value="F:methyltransferase activity"/>
    <property type="evidence" value="ECO:0007669"/>
    <property type="project" value="UniProtKB-KW"/>
</dbReference>
<keyword evidence="3" id="KW-0489">Methyltransferase</keyword>
<dbReference type="InterPro" id="IPR041698">
    <property type="entry name" value="Methyltransf_25"/>
</dbReference>
<dbReference type="SUPFAM" id="SSF53335">
    <property type="entry name" value="S-adenosyl-L-methionine-dependent methyltransferases"/>
    <property type="match status" value="1"/>
</dbReference>
<name>A0A420DUZ9_9FLAO</name>
<protein>
    <submittedName>
        <fullName evidence="3">Methyltransferase family protein</fullName>
    </submittedName>
</protein>
<dbReference type="CDD" id="cd02440">
    <property type="entry name" value="AdoMet_MTases"/>
    <property type="match status" value="1"/>
</dbReference>
<dbReference type="Pfam" id="PF13649">
    <property type="entry name" value="Methyltransf_25"/>
    <property type="match status" value="1"/>
</dbReference>
<sequence length="287" mass="32677">MEMPNTTQTTINHNKLHYDAQYKAVNIKAILQILNHVDRYLKAATRSDISWVGMYANGFKERIKGKTILELGCGDCVNVAIMAALGAKVVANDISDRSGTIIAALNKSYPFKHNITFISGDFTKTNLEAQCFDFVIGKAFLHHLTLDLEFEILKLVSRVLKPDGEARFFETAVNSKVLDELRWAVPMNDRPSKWLQPKAFKAWEAADPHPPRDNSSRHYKNVGNRLFRSVDILPLGIFERFCRMLPVNKKHAGRFKRIALELEKVLPKGVRCFGARSQVVIYRNSRF</sequence>
<dbReference type="Gene3D" id="3.40.50.150">
    <property type="entry name" value="Vaccinia Virus protein VP39"/>
    <property type="match status" value="1"/>
</dbReference>
<dbReference type="GO" id="GO:0032259">
    <property type="term" value="P:methylation"/>
    <property type="evidence" value="ECO:0007669"/>
    <property type="project" value="UniProtKB-KW"/>
</dbReference>
<feature type="domain" description="Methyltransferase" evidence="2">
    <location>
        <begin position="68"/>
        <end position="164"/>
    </location>
</feature>
<dbReference type="EMBL" id="RAQJ01000001">
    <property type="protein sequence ID" value="RKE98003.1"/>
    <property type="molecule type" value="Genomic_DNA"/>
</dbReference>
<organism evidence="3 4">
    <name type="scientific">Ichthyenterobacterium magnum</name>
    <dbReference type="NCBI Taxonomy" id="1230530"/>
    <lineage>
        <taxon>Bacteria</taxon>
        <taxon>Pseudomonadati</taxon>
        <taxon>Bacteroidota</taxon>
        <taxon>Flavobacteriia</taxon>
        <taxon>Flavobacteriales</taxon>
        <taxon>Flavobacteriaceae</taxon>
        <taxon>Ichthyenterobacterium</taxon>
    </lineage>
</organism>
<dbReference type="InterPro" id="IPR029063">
    <property type="entry name" value="SAM-dependent_MTases_sf"/>
</dbReference>
<dbReference type="AlphaFoldDB" id="A0A420DUZ9"/>
<evidence type="ECO:0000313" key="3">
    <source>
        <dbReference type="EMBL" id="RKE98003.1"/>
    </source>
</evidence>
<keyword evidence="4" id="KW-1185">Reference proteome</keyword>
<proteinExistence type="predicted"/>
<reference evidence="3 4" key="1">
    <citation type="submission" date="2018-09" db="EMBL/GenBank/DDBJ databases">
        <title>Genomic Encyclopedia of Archaeal and Bacterial Type Strains, Phase II (KMG-II): from individual species to whole genera.</title>
        <authorList>
            <person name="Goeker M."/>
        </authorList>
    </citation>
    <scope>NUCLEOTIDE SEQUENCE [LARGE SCALE GENOMIC DNA]</scope>
    <source>
        <strain evidence="3 4">DSM 26283</strain>
    </source>
</reference>
<evidence type="ECO:0000256" key="1">
    <source>
        <dbReference type="ARBA" id="ARBA00022679"/>
    </source>
</evidence>
<comment type="caution">
    <text evidence="3">The sequence shown here is derived from an EMBL/GenBank/DDBJ whole genome shotgun (WGS) entry which is preliminary data.</text>
</comment>
<dbReference type="Proteomes" id="UP000284892">
    <property type="component" value="Unassembled WGS sequence"/>
</dbReference>
<gene>
    <name evidence="3" type="ORF">BXY80_0068</name>
</gene>
<keyword evidence="1 3" id="KW-0808">Transferase</keyword>
<evidence type="ECO:0000259" key="2">
    <source>
        <dbReference type="Pfam" id="PF13649"/>
    </source>
</evidence>
<evidence type="ECO:0000313" key="4">
    <source>
        <dbReference type="Proteomes" id="UP000284892"/>
    </source>
</evidence>
<accession>A0A420DUZ9</accession>
<dbReference type="PANTHER" id="PTHR43861">
    <property type="entry name" value="TRANS-ACONITATE 2-METHYLTRANSFERASE-RELATED"/>
    <property type="match status" value="1"/>
</dbReference>